<dbReference type="CDD" id="cd01129">
    <property type="entry name" value="PulE-GspE-like"/>
    <property type="match status" value="1"/>
</dbReference>
<dbReference type="InterPro" id="IPR007831">
    <property type="entry name" value="T2SS_GspE_N"/>
</dbReference>
<reference evidence="6 7" key="1">
    <citation type="submission" date="2020-08" db="EMBL/GenBank/DDBJ databases">
        <title>Genomic Encyclopedia of Type Strains, Phase IV (KMG-IV): sequencing the most valuable type-strain genomes for metagenomic binning, comparative biology and taxonomic classification.</title>
        <authorList>
            <person name="Goeker M."/>
        </authorList>
    </citation>
    <scope>NUCLEOTIDE SEQUENCE [LARGE SCALE GENOMIC DNA]</scope>
    <source>
        <strain evidence="6 7">DSM 12252</strain>
    </source>
</reference>
<comment type="caution">
    <text evidence="6">The sequence shown here is derived from an EMBL/GenBank/DDBJ whole genome shotgun (WGS) entry which is preliminary data.</text>
</comment>
<evidence type="ECO:0000256" key="2">
    <source>
        <dbReference type="ARBA" id="ARBA00022741"/>
    </source>
</evidence>
<evidence type="ECO:0000259" key="5">
    <source>
        <dbReference type="Pfam" id="PF05157"/>
    </source>
</evidence>
<evidence type="ECO:0000259" key="4">
    <source>
        <dbReference type="Pfam" id="PF00437"/>
    </source>
</evidence>
<dbReference type="SUPFAM" id="SSF52540">
    <property type="entry name" value="P-loop containing nucleoside triphosphate hydrolases"/>
    <property type="match status" value="1"/>
</dbReference>
<dbReference type="GO" id="GO:0005524">
    <property type="term" value="F:ATP binding"/>
    <property type="evidence" value="ECO:0007669"/>
    <property type="project" value="UniProtKB-KW"/>
</dbReference>
<evidence type="ECO:0000313" key="7">
    <source>
        <dbReference type="Proteomes" id="UP000590740"/>
    </source>
</evidence>
<dbReference type="InterPro" id="IPR001482">
    <property type="entry name" value="T2SS/T4SS_dom"/>
</dbReference>
<feature type="domain" description="Bacterial type II secretion system protein E" evidence="4">
    <location>
        <begin position="177"/>
        <end position="558"/>
    </location>
</feature>
<dbReference type="Gene3D" id="3.40.50.300">
    <property type="entry name" value="P-loop containing nucleotide triphosphate hydrolases"/>
    <property type="match status" value="1"/>
</dbReference>
<dbReference type="PANTHER" id="PTHR30258">
    <property type="entry name" value="TYPE II SECRETION SYSTEM PROTEIN GSPE-RELATED"/>
    <property type="match status" value="1"/>
</dbReference>
<comment type="similarity">
    <text evidence="1">Belongs to the GSP E family.</text>
</comment>
<dbReference type="Proteomes" id="UP000590740">
    <property type="component" value="Unassembled WGS sequence"/>
</dbReference>
<accession>A0A7W8DJ54</accession>
<dbReference type="InterPro" id="IPR037257">
    <property type="entry name" value="T2SS_E_N_sf"/>
</dbReference>
<evidence type="ECO:0000313" key="6">
    <source>
        <dbReference type="EMBL" id="MBB5031670.1"/>
    </source>
</evidence>
<dbReference type="RefSeq" id="WP_184338606.1">
    <property type="nucleotide sequence ID" value="NZ_JACHIG010000002.1"/>
</dbReference>
<dbReference type="EMBL" id="JACHIG010000002">
    <property type="protein sequence ID" value="MBB5031670.1"/>
    <property type="molecule type" value="Genomic_DNA"/>
</dbReference>
<proteinExistence type="inferred from homology"/>
<keyword evidence="3" id="KW-0067">ATP-binding</keyword>
<dbReference type="GO" id="GO:0016887">
    <property type="term" value="F:ATP hydrolysis activity"/>
    <property type="evidence" value="ECO:0007669"/>
    <property type="project" value="TreeGrafter"/>
</dbReference>
<name>A0A7W8DJ54_9BACT</name>
<protein>
    <submittedName>
        <fullName evidence="6">General secretion pathway protein E/type IV pilus assembly protein PilB</fullName>
    </submittedName>
</protein>
<dbReference type="InterPro" id="IPR027417">
    <property type="entry name" value="P-loop_NTPase"/>
</dbReference>
<dbReference type="PANTHER" id="PTHR30258:SF2">
    <property type="entry name" value="COMG OPERON PROTEIN 1"/>
    <property type="match status" value="1"/>
</dbReference>
<dbReference type="AlphaFoldDB" id="A0A7W8DJ54"/>
<dbReference type="GO" id="GO:0005886">
    <property type="term" value="C:plasma membrane"/>
    <property type="evidence" value="ECO:0007669"/>
    <property type="project" value="TreeGrafter"/>
</dbReference>
<organism evidence="6 7">
    <name type="scientific">Prosthecobacter vanneervenii</name>
    <dbReference type="NCBI Taxonomy" id="48466"/>
    <lineage>
        <taxon>Bacteria</taxon>
        <taxon>Pseudomonadati</taxon>
        <taxon>Verrucomicrobiota</taxon>
        <taxon>Verrucomicrobiia</taxon>
        <taxon>Verrucomicrobiales</taxon>
        <taxon>Verrucomicrobiaceae</taxon>
        <taxon>Prosthecobacter</taxon>
    </lineage>
</organism>
<evidence type="ECO:0000256" key="3">
    <source>
        <dbReference type="ARBA" id="ARBA00022840"/>
    </source>
</evidence>
<feature type="domain" description="Type II secretion system protein GspE N-terminal" evidence="5">
    <location>
        <begin position="63"/>
        <end position="146"/>
    </location>
</feature>
<dbReference type="SUPFAM" id="SSF160246">
    <property type="entry name" value="EspE N-terminal domain-like"/>
    <property type="match status" value="1"/>
</dbReference>
<sequence length="565" mass="62630">MPSPTLIDVLVRTAASAGCEEPTRLRHTLELASDNRQPLMDALVDSSMVDEDRFFAQLATGLGMPYSEEGVGEGAEGLRNNFPAKLALRHRICPLQVTGGDATILTYNPFDLSARQAVGQELRKRVHWQIAPRHRILEALHQGYGVGAENFEELLEGRESGDDHDDLKQETTVLDEADEEATVLNFVNQIFREALKERATDIHVEPLERDLRIRYRVDGKLLEVPVPPNMRLLQASLISRLKIMAHLDIAERRLPQDGRINLELDGEPIDVRVATIPSVNGESVALRLLTRKKFDLQAIGLDPATEATIRKLLAAPNGIILVTGPTGSGKSSTLYTFLKELNTKDRRIVTIEDPVENKLDGIIQIAVKPEIDLTFAAGLRSILRGDPNVIMVGEMRDQETVEIAIRGALTGHLVFSTLHTNDAVSGISRLIDMGIEPFMISSSVRAFQAQRLVRTLCGLCKQPAHHEDSHLRTIGFPLEWKNKLFKPVGCRACRNTGFTGRLAIMEICLMTEALQEKINVRANTIELKAQAIKDGMVPMRQYGFRKASEGVTTIEEVMTVTAATE</sequence>
<dbReference type="Gene3D" id="3.30.300.160">
    <property type="entry name" value="Type II secretion system, protein E, N-terminal domain"/>
    <property type="match status" value="1"/>
</dbReference>
<gene>
    <name evidence="6" type="ORF">HNQ65_001238</name>
</gene>
<keyword evidence="7" id="KW-1185">Reference proteome</keyword>
<dbReference type="Pfam" id="PF05157">
    <property type="entry name" value="MshEN"/>
    <property type="match status" value="1"/>
</dbReference>
<dbReference type="FunFam" id="3.40.50.300:FF:000398">
    <property type="entry name" value="Type IV pilus assembly ATPase PilB"/>
    <property type="match status" value="1"/>
</dbReference>
<evidence type="ECO:0000256" key="1">
    <source>
        <dbReference type="ARBA" id="ARBA00006611"/>
    </source>
</evidence>
<keyword evidence="2" id="KW-0547">Nucleotide-binding</keyword>
<dbReference type="Gene3D" id="3.30.450.90">
    <property type="match status" value="1"/>
</dbReference>
<dbReference type="Pfam" id="PF00437">
    <property type="entry name" value="T2SSE"/>
    <property type="match status" value="1"/>
</dbReference>